<dbReference type="PANTHER" id="PTHR36440:SF1">
    <property type="entry name" value="PUTATIVE (AFU_ORTHOLOGUE AFUA_8G07350)-RELATED"/>
    <property type="match status" value="1"/>
</dbReference>
<proteinExistence type="predicted"/>
<gene>
    <name evidence="2" type="ORF">RB636_33350</name>
</gene>
<sequence>MLHPGDGDRITIGGLQIEVKVSAKDARLNSAFEVVVPPGFDVGAHRHDHGEEIFYVLEGELDLLAFEPVSTAGDNWREWRSRDGREVLRAGPGSMIFVPPGCPHAFANPTDSEARMLFLSFPAGHEDYLRELSALVNNQSGPEAIVALRQRHGIEQLTTIAA</sequence>
<comment type="caution">
    <text evidence="2">The sequence shown here is derived from an EMBL/GenBank/DDBJ whole genome shotgun (WGS) entry which is preliminary data.</text>
</comment>
<dbReference type="Proteomes" id="UP001348265">
    <property type="component" value="Unassembled WGS sequence"/>
</dbReference>
<feature type="domain" description="Cupin type-1" evidence="1">
    <location>
        <begin position="30"/>
        <end position="119"/>
    </location>
</feature>
<reference evidence="2 3" key="1">
    <citation type="submission" date="2023-08" db="EMBL/GenBank/DDBJ databases">
        <authorList>
            <person name="Sharma P."/>
            <person name="Verma V."/>
            <person name="Mohan M.K."/>
            <person name="Dubey A.K."/>
        </authorList>
    </citation>
    <scope>NUCLEOTIDE SEQUENCE [LARGE SCALE GENOMIC DNA]</scope>
    <source>
        <strain evidence="2 3">ADP4</strain>
    </source>
</reference>
<accession>A0ABU7X551</accession>
<organism evidence="2 3">
    <name type="scientific">Streptomyces chrestomyceticus</name>
    <dbReference type="NCBI Taxonomy" id="68185"/>
    <lineage>
        <taxon>Bacteria</taxon>
        <taxon>Bacillati</taxon>
        <taxon>Actinomycetota</taxon>
        <taxon>Actinomycetes</taxon>
        <taxon>Kitasatosporales</taxon>
        <taxon>Streptomycetaceae</taxon>
        <taxon>Streptomyces</taxon>
    </lineage>
</organism>
<dbReference type="PANTHER" id="PTHR36440">
    <property type="entry name" value="PUTATIVE (AFU_ORTHOLOGUE AFUA_8G07350)-RELATED"/>
    <property type="match status" value="1"/>
</dbReference>
<evidence type="ECO:0000313" key="2">
    <source>
        <dbReference type="EMBL" id="MEF3118058.1"/>
    </source>
</evidence>
<evidence type="ECO:0000313" key="3">
    <source>
        <dbReference type="Proteomes" id="UP001348265"/>
    </source>
</evidence>
<protein>
    <submittedName>
        <fullName evidence="2">Cupin domain-containing protein</fullName>
    </submittedName>
</protein>
<evidence type="ECO:0000259" key="1">
    <source>
        <dbReference type="Pfam" id="PF00190"/>
    </source>
</evidence>
<dbReference type="SUPFAM" id="SSF51182">
    <property type="entry name" value="RmlC-like cupins"/>
    <property type="match status" value="1"/>
</dbReference>
<dbReference type="InterPro" id="IPR011051">
    <property type="entry name" value="RmlC_Cupin_sf"/>
</dbReference>
<dbReference type="Gene3D" id="2.60.120.10">
    <property type="entry name" value="Jelly Rolls"/>
    <property type="match status" value="1"/>
</dbReference>
<dbReference type="Pfam" id="PF00190">
    <property type="entry name" value="Cupin_1"/>
    <property type="match status" value="1"/>
</dbReference>
<name>A0ABU7X551_9ACTN</name>
<dbReference type="EMBL" id="JAVFKM010000024">
    <property type="protein sequence ID" value="MEF3118058.1"/>
    <property type="molecule type" value="Genomic_DNA"/>
</dbReference>
<keyword evidence="3" id="KW-1185">Reference proteome</keyword>
<dbReference type="InterPro" id="IPR053146">
    <property type="entry name" value="QDO-like"/>
</dbReference>
<dbReference type="InterPro" id="IPR006045">
    <property type="entry name" value="Cupin_1"/>
</dbReference>
<dbReference type="InterPro" id="IPR014710">
    <property type="entry name" value="RmlC-like_jellyroll"/>
</dbReference>